<dbReference type="OrthoDB" id="430315at2759"/>
<protein>
    <submittedName>
        <fullName evidence="2">Uncharacterized protein</fullName>
    </submittedName>
</protein>
<evidence type="ECO:0000313" key="3">
    <source>
        <dbReference type="Proteomes" id="UP000218811"/>
    </source>
</evidence>
<feature type="compositionally biased region" description="Basic and acidic residues" evidence="1">
    <location>
        <begin position="284"/>
        <end position="303"/>
    </location>
</feature>
<dbReference type="EMBL" id="KB467931">
    <property type="protein sequence ID" value="PCH37384.1"/>
    <property type="molecule type" value="Genomic_DNA"/>
</dbReference>
<dbReference type="PROSITE" id="PS51367">
    <property type="entry name" value="THAUMATIN_2"/>
    <property type="match status" value="1"/>
</dbReference>
<dbReference type="Gene3D" id="2.60.110.10">
    <property type="entry name" value="Thaumatin"/>
    <property type="match status" value="1"/>
</dbReference>
<dbReference type="AlphaFoldDB" id="A0A2H3JL58"/>
<dbReference type="InterPro" id="IPR037176">
    <property type="entry name" value="Osmotin/thaumatin-like_sf"/>
</dbReference>
<dbReference type="Proteomes" id="UP000218811">
    <property type="component" value="Unassembled WGS sequence"/>
</dbReference>
<dbReference type="SUPFAM" id="SSF49870">
    <property type="entry name" value="Osmotin, thaumatin-like protein"/>
    <property type="match status" value="1"/>
</dbReference>
<sequence length="451" mass="47466">MAVRGGTDVRADVHCGERMPVHDMVSGTRSTPGQALLMQVYVQACLLDYPAGLLYTRAMDRARHADEPSWETQPHTSIAVHGAAPIATLATTAPAASWCTGGLLCNPTTGTVSTCLIICVGTLSTYPALQGVSPATVAEWTLQGSAATFAHEEPLAFILCLASLIGGFNIPMEITNNPKCSIAECPVDPNSLCPGALNGPRSSTGGAVDCQSSCDARLNGDKTNSPDCYTGSSFKGNCPDSYAYAFDEWGGRRCGSCDVSDTGTARHASPAALLRQMRQRREERWLHSKRTAQHDCGRSERSPRRWSPASDTVAICQRSLSRVESGDDRGAPAVRISPSRCDGCLSGPQMPSARQRNALVGMSVSVGCLSGFEIAHCTGLPIDLAVDRLASAVGRDYDILVGTTPFSTGEAMNQGLEIAAHQAGADLSGSLLVDTSFGDSSYQKGRAVFSG</sequence>
<dbReference type="STRING" id="742152.A0A2H3JL58"/>
<feature type="region of interest" description="Disordered" evidence="1">
    <location>
        <begin position="284"/>
        <end position="309"/>
    </location>
</feature>
<dbReference type="InterPro" id="IPR001938">
    <property type="entry name" value="Thaumatin"/>
</dbReference>
<dbReference type="SMART" id="SM00205">
    <property type="entry name" value="THN"/>
    <property type="match status" value="1"/>
</dbReference>
<proteinExistence type="predicted"/>
<dbReference type="PANTHER" id="PTHR31048">
    <property type="entry name" value="OS03G0233200 PROTEIN"/>
    <property type="match status" value="1"/>
</dbReference>
<evidence type="ECO:0000256" key="1">
    <source>
        <dbReference type="SAM" id="MobiDB-lite"/>
    </source>
</evidence>
<keyword evidence="3" id="KW-1185">Reference proteome</keyword>
<gene>
    <name evidence="2" type="ORF">WOLCODRAFT_167452</name>
</gene>
<accession>A0A2H3JL58</accession>
<dbReference type="Pfam" id="PF00314">
    <property type="entry name" value="Thaumatin"/>
    <property type="match status" value="1"/>
</dbReference>
<reference evidence="2 3" key="1">
    <citation type="journal article" date="2012" name="Science">
        <title>The Paleozoic origin of enzymatic lignin decomposition reconstructed from 31 fungal genomes.</title>
        <authorList>
            <person name="Floudas D."/>
            <person name="Binder M."/>
            <person name="Riley R."/>
            <person name="Barry K."/>
            <person name="Blanchette R.A."/>
            <person name="Henrissat B."/>
            <person name="Martinez A.T."/>
            <person name="Otillar R."/>
            <person name="Spatafora J.W."/>
            <person name="Yadav J.S."/>
            <person name="Aerts A."/>
            <person name="Benoit I."/>
            <person name="Boyd A."/>
            <person name="Carlson A."/>
            <person name="Copeland A."/>
            <person name="Coutinho P.M."/>
            <person name="de Vries R.P."/>
            <person name="Ferreira P."/>
            <person name="Findley K."/>
            <person name="Foster B."/>
            <person name="Gaskell J."/>
            <person name="Glotzer D."/>
            <person name="Gorecki P."/>
            <person name="Heitman J."/>
            <person name="Hesse C."/>
            <person name="Hori C."/>
            <person name="Igarashi K."/>
            <person name="Jurgens J.A."/>
            <person name="Kallen N."/>
            <person name="Kersten P."/>
            <person name="Kohler A."/>
            <person name="Kuees U."/>
            <person name="Kumar T.K.A."/>
            <person name="Kuo A."/>
            <person name="LaButti K."/>
            <person name="Larrondo L.F."/>
            <person name="Lindquist E."/>
            <person name="Ling A."/>
            <person name="Lombard V."/>
            <person name="Lucas S."/>
            <person name="Lundell T."/>
            <person name="Martin R."/>
            <person name="McLaughlin D.J."/>
            <person name="Morgenstern I."/>
            <person name="Morin E."/>
            <person name="Murat C."/>
            <person name="Nagy L.G."/>
            <person name="Nolan M."/>
            <person name="Ohm R.A."/>
            <person name="Patyshakuliyeva A."/>
            <person name="Rokas A."/>
            <person name="Ruiz-Duenas F.J."/>
            <person name="Sabat G."/>
            <person name="Salamov A."/>
            <person name="Samejima M."/>
            <person name="Schmutz J."/>
            <person name="Slot J.C."/>
            <person name="St John F."/>
            <person name="Stenlid J."/>
            <person name="Sun H."/>
            <person name="Sun S."/>
            <person name="Syed K."/>
            <person name="Tsang A."/>
            <person name="Wiebenga A."/>
            <person name="Young D."/>
            <person name="Pisabarro A."/>
            <person name="Eastwood D.C."/>
            <person name="Martin F."/>
            <person name="Cullen D."/>
            <person name="Grigoriev I.V."/>
            <person name="Hibbett D.S."/>
        </authorList>
    </citation>
    <scope>NUCLEOTIDE SEQUENCE [LARGE SCALE GENOMIC DNA]</scope>
    <source>
        <strain evidence="2 3">MD-104</strain>
    </source>
</reference>
<organism evidence="2 3">
    <name type="scientific">Wolfiporia cocos (strain MD-104)</name>
    <name type="common">Brown rot fungus</name>
    <dbReference type="NCBI Taxonomy" id="742152"/>
    <lineage>
        <taxon>Eukaryota</taxon>
        <taxon>Fungi</taxon>
        <taxon>Dikarya</taxon>
        <taxon>Basidiomycota</taxon>
        <taxon>Agaricomycotina</taxon>
        <taxon>Agaricomycetes</taxon>
        <taxon>Polyporales</taxon>
        <taxon>Phaeolaceae</taxon>
        <taxon>Wolfiporia</taxon>
    </lineage>
</organism>
<evidence type="ECO:0000313" key="2">
    <source>
        <dbReference type="EMBL" id="PCH37384.1"/>
    </source>
</evidence>
<name>A0A2H3JL58_WOLCO</name>